<reference evidence="1" key="2">
    <citation type="journal article" date="2023" name="IMA Fungus">
        <title>Comparative genomic study of the Penicillium genus elucidates a diverse pangenome and 15 lateral gene transfer events.</title>
        <authorList>
            <person name="Petersen C."/>
            <person name="Sorensen T."/>
            <person name="Nielsen M.R."/>
            <person name="Sondergaard T.E."/>
            <person name="Sorensen J.L."/>
            <person name="Fitzpatrick D.A."/>
            <person name="Frisvad J.C."/>
            <person name="Nielsen K.L."/>
        </authorList>
    </citation>
    <scope>NUCLEOTIDE SEQUENCE</scope>
    <source>
        <strain evidence="1">IBT 23319</strain>
    </source>
</reference>
<evidence type="ECO:0000313" key="2">
    <source>
        <dbReference type="Proteomes" id="UP001147733"/>
    </source>
</evidence>
<dbReference type="EMBL" id="JAPQKT010000007">
    <property type="protein sequence ID" value="KAJ5224246.1"/>
    <property type="molecule type" value="Genomic_DNA"/>
</dbReference>
<dbReference type="AlphaFoldDB" id="A0A9W9NQQ0"/>
<keyword evidence="2" id="KW-1185">Reference proteome</keyword>
<dbReference type="Proteomes" id="UP001147733">
    <property type="component" value="Unassembled WGS sequence"/>
</dbReference>
<protein>
    <submittedName>
        <fullName evidence="1">Uncharacterized protein</fullName>
    </submittedName>
</protein>
<dbReference type="RefSeq" id="XP_056498218.1">
    <property type="nucleotide sequence ID" value="XM_056646667.1"/>
</dbReference>
<dbReference type="GeneID" id="81385834"/>
<sequence>MLVQAIDGQSLYEQVINPLAPFARHLALVPGAGRPGSEKLVAAIKLCSAFFHPLTRVEGVKE</sequence>
<accession>A0A9W9NQQ0</accession>
<proteinExistence type="predicted"/>
<name>A0A9W9NQQ0_PENCI</name>
<gene>
    <name evidence="1" type="ORF">N7469_007749</name>
</gene>
<evidence type="ECO:0000313" key="1">
    <source>
        <dbReference type="EMBL" id="KAJ5224246.1"/>
    </source>
</evidence>
<comment type="caution">
    <text evidence="1">The sequence shown here is derived from an EMBL/GenBank/DDBJ whole genome shotgun (WGS) entry which is preliminary data.</text>
</comment>
<organism evidence="1 2">
    <name type="scientific">Penicillium citrinum</name>
    <dbReference type="NCBI Taxonomy" id="5077"/>
    <lineage>
        <taxon>Eukaryota</taxon>
        <taxon>Fungi</taxon>
        <taxon>Dikarya</taxon>
        <taxon>Ascomycota</taxon>
        <taxon>Pezizomycotina</taxon>
        <taxon>Eurotiomycetes</taxon>
        <taxon>Eurotiomycetidae</taxon>
        <taxon>Eurotiales</taxon>
        <taxon>Aspergillaceae</taxon>
        <taxon>Penicillium</taxon>
    </lineage>
</organism>
<reference evidence="1" key="1">
    <citation type="submission" date="2022-11" db="EMBL/GenBank/DDBJ databases">
        <authorList>
            <person name="Petersen C."/>
        </authorList>
    </citation>
    <scope>NUCLEOTIDE SEQUENCE</scope>
    <source>
        <strain evidence="1">IBT 23319</strain>
    </source>
</reference>